<dbReference type="EMBL" id="ML995838">
    <property type="protein sequence ID" value="KAF2769012.1"/>
    <property type="molecule type" value="Genomic_DNA"/>
</dbReference>
<keyword evidence="2" id="KW-1185">Reference proteome</keyword>
<organism evidence="1 2">
    <name type="scientific">Teratosphaeria nubilosa</name>
    <dbReference type="NCBI Taxonomy" id="161662"/>
    <lineage>
        <taxon>Eukaryota</taxon>
        <taxon>Fungi</taxon>
        <taxon>Dikarya</taxon>
        <taxon>Ascomycota</taxon>
        <taxon>Pezizomycotina</taxon>
        <taxon>Dothideomycetes</taxon>
        <taxon>Dothideomycetidae</taxon>
        <taxon>Mycosphaerellales</taxon>
        <taxon>Teratosphaeriaceae</taxon>
        <taxon>Teratosphaeria</taxon>
    </lineage>
</organism>
<evidence type="ECO:0008006" key="3">
    <source>
        <dbReference type="Google" id="ProtNLM"/>
    </source>
</evidence>
<dbReference type="SUPFAM" id="SSF51197">
    <property type="entry name" value="Clavaminate synthase-like"/>
    <property type="match status" value="1"/>
</dbReference>
<name>A0A6G1L8U3_9PEZI</name>
<accession>A0A6G1L8U3</accession>
<gene>
    <name evidence="1" type="ORF">EJ03DRAFT_343625</name>
</gene>
<protein>
    <recommendedName>
        <fullName evidence="3">Phytanoyl-CoA dioxygenase</fullName>
    </recommendedName>
</protein>
<dbReference type="Proteomes" id="UP000799436">
    <property type="component" value="Unassembled WGS sequence"/>
</dbReference>
<dbReference type="Gene3D" id="2.60.120.620">
    <property type="entry name" value="q2cbj1_9rhob like domain"/>
    <property type="match status" value="1"/>
</dbReference>
<dbReference type="AlphaFoldDB" id="A0A6G1L8U3"/>
<proteinExistence type="predicted"/>
<sequence length="339" mass="38971">MSWEDVDKRPLPSQTQKQFWLEHGFVKLPACFSREAATQFTAALWDRVGASPTDKSTWPTGKVNMPSHNTYSVKTFAPKTWAAICEILGGEDMIADWWTNWKDSYIPNWGEPGFHADDELNYRKLTNWHTDGDSFVHFLDSPEQALLVIPLFTDIVLKGGGTVICTDTIGLAARRLVSHALTARGTTPHVIHNPTLTRPHTFHEVIENVGDVYILHPFMLHSASKNLRRDLRIITNPPVALKAPFKYWREDGKYSLCEQKTLRELRRPEGLKGWAIVGKREKIPIHRKSNVPVKERRRGDTRAMNINVTYTAHAVHDHYPHNRIHTYTYIHTSHYHLFS</sequence>
<dbReference type="OrthoDB" id="4664297at2759"/>
<reference evidence="1" key="1">
    <citation type="journal article" date="2020" name="Stud. Mycol.">
        <title>101 Dothideomycetes genomes: a test case for predicting lifestyles and emergence of pathogens.</title>
        <authorList>
            <person name="Haridas S."/>
            <person name="Albert R."/>
            <person name="Binder M."/>
            <person name="Bloem J."/>
            <person name="Labutti K."/>
            <person name="Salamov A."/>
            <person name="Andreopoulos B."/>
            <person name="Baker S."/>
            <person name="Barry K."/>
            <person name="Bills G."/>
            <person name="Bluhm B."/>
            <person name="Cannon C."/>
            <person name="Castanera R."/>
            <person name="Culley D."/>
            <person name="Daum C."/>
            <person name="Ezra D."/>
            <person name="Gonzalez J."/>
            <person name="Henrissat B."/>
            <person name="Kuo A."/>
            <person name="Liang C."/>
            <person name="Lipzen A."/>
            <person name="Lutzoni F."/>
            <person name="Magnuson J."/>
            <person name="Mondo S."/>
            <person name="Nolan M."/>
            <person name="Ohm R."/>
            <person name="Pangilinan J."/>
            <person name="Park H.-J."/>
            <person name="Ramirez L."/>
            <person name="Alfaro M."/>
            <person name="Sun H."/>
            <person name="Tritt A."/>
            <person name="Yoshinaga Y."/>
            <person name="Zwiers L.-H."/>
            <person name="Turgeon B."/>
            <person name="Goodwin S."/>
            <person name="Spatafora J."/>
            <person name="Crous P."/>
            <person name="Grigoriev I."/>
        </authorList>
    </citation>
    <scope>NUCLEOTIDE SEQUENCE</scope>
    <source>
        <strain evidence="1">CBS 116005</strain>
    </source>
</reference>
<evidence type="ECO:0000313" key="2">
    <source>
        <dbReference type="Proteomes" id="UP000799436"/>
    </source>
</evidence>
<evidence type="ECO:0000313" key="1">
    <source>
        <dbReference type="EMBL" id="KAF2769012.1"/>
    </source>
</evidence>